<dbReference type="OrthoDB" id="851867at2759"/>
<dbReference type="AlphaFoldDB" id="A0A484NBS4"/>
<gene>
    <name evidence="2" type="ORF">CCAM_LOCUS39742</name>
</gene>
<feature type="domain" description="Reverse transcriptase zinc-binding" evidence="1">
    <location>
        <begin position="177"/>
        <end position="264"/>
    </location>
</feature>
<dbReference type="Pfam" id="PF13966">
    <property type="entry name" value="zf-RVT"/>
    <property type="match status" value="1"/>
</dbReference>
<dbReference type="InterPro" id="IPR026960">
    <property type="entry name" value="RVT-Znf"/>
</dbReference>
<evidence type="ECO:0000313" key="2">
    <source>
        <dbReference type="EMBL" id="VFQ97966.1"/>
    </source>
</evidence>
<organism evidence="2 3">
    <name type="scientific">Cuscuta campestris</name>
    <dbReference type="NCBI Taxonomy" id="132261"/>
    <lineage>
        <taxon>Eukaryota</taxon>
        <taxon>Viridiplantae</taxon>
        <taxon>Streptophyta</taxon>
        <taxon>Embryophyta</taxon>
        <taxon>Tracheophyta</taxon>
        <taxon>Spermatophyta</taxon>
        <taxon>Magnoliopsida</taxon>
        <taxon>eudicotyledons</taxon>
        <taxon>Gunneridae</taxon>
        <taxon>Pentapetalae</taxon>
        <taxon>asterids</taxon>
        <taxon>lamiids</taxon>
        <taxon>Solanales</taxon>
        <taxon>Convolvulaceae</taxon>
        <taxon>Cuscuteae</taxon>
        <taxon>Cuscuta</taxon>
        <taxon>Cuscuta subgen. Grammica</taxon>
        <taxon>Cuscuta sect. Cleistogrammica</taxon>
    </lineage>
</organism>
<dbReference type="EMBL" id="OOIL02006556">
    <property type="protein sequence ID" value="VFQ97966.1"/>
    <property type="molecule type" value="Genomic_DNA"/>
</dbReference>
<dbReference type="Proteomes" id="UP000595140">
    <property type="component" value="Unassembled WGS sequence"/>
</dbReference>
<keyword evidence="3" id="KW-1185">Reference proteome</keyword>
<accession>A0A484NBS4</accession>
<sequence>MRLKDEHGQWKEGDELLPVVSHYFKNIFQTEGVGPSTAFDGFQTRVSRTQNDSLVQPFTCEEVRAALFAMHPDKSPGLDGMNPAFFQKSWNLVGSDVCKFVLSCLSGKVLPDNINDANIVLIPKKQIPESVFDLRPIALSKLEQYFEADEVLQIHRVPVNTRSCDGWFWLGDFRGAYTVKSAYRRLMGEASLVSSFSSWGRFWRIPVAPKVLVCLWRAIRGILPTQDALISKRVEVDGGCPLRGGALETIDHIFLFCPFADSVWRLIGKGGNRVPFISFPNWFQDRCQNDTLMELCTIDWTCWAIWKARNIATWDHKTLLPGELKKLVLSMEAQWSNKADAEREHTSQRHDASFRAEAHRLPGALLDPFGWGWWKKRGYLGYEVDLLANWATFLGLGGCFRRGHSCHRPRGGVCMAEWGHFGVKLSSLTMVDNFLYLRLGPWLAYGDYGKNNLTLAFVGCNR</sequence>
<proteinExistence type="predicted"/>
<name>A0A484NBS4_9ASTE</name>
<protein>
    <recommendedName>
        <fullName evidence="1">Reverse transcriptase zinc-binding domain-containing protein</fullName>
    </recommendedName>
</protein>
<reference evidence="2 3" key="1">
    <citation type="submission" date="2018-04" db="EMBL/GenBank/DDBJ databases">
        <authorList>
            <person name="Vogel A."/>
        </authorList>
    </citation>
    <scope>NUCLEOTIDE SEQUENCE [LARGE SCALE GENOMIC DNA]</scope>
</reference>
<evidence type="ECO:0000259" key="1">
    <source>
        <dbReference type="Pfam" id="PF13966"/>
    </source>
</evidence>
<evidence type="ECO:0000313" key="3">
    <source>
        <dbReference type="Proteomes" id="UP000595140"/>
    </source>
</evidence>